<dbReference type="EMBL" id="CAJVPY010064513">
    <property type="protein sequence ID" value="CAG8824238.1"/>
    <property type="molecule type" value="Genomic_DNA"/>
</dbReference>
<proteinExistence type="predicted"/>
<organism evidence="1 2">
    <name type="scientific">Dentiscutata erythropus</name>
    <dbReference type="NCBI Taxonomy" id="1348616"/>
    <lineage>
        <taxon>Eukaryota</taxon>
        <taxon>Fungi</taxon>
        <taxon>Fungi incertae sedis</taxon>
        <taxon>Mucoromycota</taxon>
        <taxon>Glomeromycotina</taxon>
        <taxon>Glomeromycetes</taxon>
        <taxon>Diversisporales</taxon>
        <taxon>Gigasporaceae</taxon>
        <taxon>Dentiscutata</taxon>
    </lineage>
</organism>
<protein>
    <submittedName>
        <fullName evidence="1">14596_t:CDS:1</fullName>
    </submittedName>
</protein>
<evidence type="ECO:0000313" key="1">
    <source>
        <dbReference type="EMBL" id="CAG8824238.1"/>
    </source>
</evidence>
<comment type="caution">
    <text evidence="1">The sequence shown here is derived from an EMBL/GenBank/DDBJ whole genome shotgun (WGS) entry which is preliminary data.</text>
</comment>
<dbReference type="Proteomes" id="UP000789405">
    <property type="component" value="Unassembled WGS sequence"/>
</dbReference>
<gene>
    <name evidence="1" type="ORF">DERYTH_LOCUS27661</name>
</gene>
<accession>A0A9N9KE16</accession>
<reference evidence="1" key="1">
    <citation type="submission" date="2021-06" db="EMBL/GenBank/DDBJ databases">
        <authorList>
            <person name="Kallberg Y."/>
            <person name="Tangrot J."/>
            <person name="Rosling A."/>
        </authorList>
    </citation>
    <scope>NUCLEOTIDE SEQUENCE</scope>
    <source>
        <strain evidence="1">MA453B</strain>
    </source>
</reference>
<feature type="non-terminal residue" evidence="1">
    <location>
        <position position="1"/>
    </location>
</feature>
<name>A0A9N9KE16_9GLOM</name>
<evidence type="ECO:0000313" key="2">
    <source>
        <dbReference type="Proteomes" id="UP000789405"/>
    </source>
</evidence>
<keyword evidence="2" id="KW-1185">Reference proteome</keyword>
<sequence length="39" mass="4449">ITLENVSQQQSCISTITMHLNNNYISIMTVLLNNDRTPQ</sequence>
<dbReference type="AlphaFoldDB" id="A0A9N9KE16"/>